<dbReference type="Proteomes" id="UP000299102">
    <property type="component" value="Unassembled WGS sequence"/>
</dbReference>
<gene>
    <name evidence="2" type="ORF">EVAR_5131_1</name>
</gene>
<evidence type="ECO:0000313" key="2">
    <source>
        <dbReference type="EMBL" id="GBP05836.1"/>
    </source>
</evidence>
<keyword evidence="3" id="KW-1185">Reference proteome</keyword>
<reference evidence="2 3" key="1">
    <citation type="journal article" date="2019" name="Commun. Biol.">
        <title>The bagworm genome reveals a unique fibroin gene that provides high tensile strength.</title>
        <authorList>
            <person name="Kono N."/>
            <person name="Nakamura H."/>
            <person name="Ohtoshi R."/>
            <person name="Tomita M."/>
            <person name="Numata K."/>
            <person name="Arakawa K."/>
        </authorList>
    </citation>
    <scope>NUCLEOTIDE SEQUENCE [LARGE SCALE GENOMIC DNA]</scope>
</reference>
<proteinExistence type="predicted"/>
<dbReference type="AlphaFoldDB" id="A0A4C1SV68"/>
<evidence type="ECO:0000313" key="3">
    <source>
        <dbReference type="Proteomes" id="UP000299102"/>
    </source>
</evidence>
<protein>
    <submittedName>
        <fullName evidence="2">Uncharacterized protein</fullName>
    </submittedName>
</protein>
<accession>A0A4C1SV68</accession>
<feature type="region of interest" description="Disordered" evidence="1">
    <location>
        <begin position="1"/>
        <end position="24"/>
    </location>
</feature>
<organism evidence="2 3">
    <name type="scientific">Eumeta variegata</name>
    <name type="common">Bagworm moth</name>
    <name type="synonym">Eumeta japonica</name>
    <dbReference type="NCBI Taxonomy" id="151549"/>
    <lineage>
        <taxon>Eukaryota</taxon>
        <taxon>Metazoa</taxon>
        <taxon>Ecdysozoa</taxon>
        <taxon>Arthropoda</taxon>
        <taxon>Hexapoda</taxon>
        <taxon>Insecta</taxon>
        <taxon>Pterygota</taxon>
        <taxon>Neoptera</taxon>
        <taxon>Endopterygota</taxon>
        <taxon>Lepidoptera</taxon>
        <taxon>Glossata</taxon>
        <taxon>Ditrysia</taxon>
        <taxon>Tineoidea</taxon>
        <taxon>Psychidae</taxon>
        <taxon>Oiketicinae</taxon>
        <taxon>Eumeta</taxon>
    </lineage>
</organism>
<dbReference type="EMBL" id="BGZK01000019">
    <property type="protein sequence ID" value="GBP05836.1"/>
    <property type="molecule type" value="Genomic_DNA"/>
</dbReference>
<comment type="caution">
    <text evidence="2">The sequence shown here is derived from an EMBL/GenBank/DDBJ whole genome shotgun (WGS) entry which is preliminary data.</text>
</comment>
<feature type="compositionally biased region" description="Polar residues" evidence="1">
    <location>
        <begin position="1"/>
        <end position="17"/>
    </location>
</feature>
<sequence>MADSTNVQSEQSTTVTPVHSGGGVRSWVAAASPATLCAAGAERSSFELNFAVAFARGFVQIGTVTDGEIGIKSGTERRVQNGAAVWVERGTRAEVENGTAAERDVGTRRGRG</sequence>
<evidence type="ECO:0000256" key="1">
    <source>
        <dbReference type="SAM" id="MobiDB-lite"/>
    </source>
</evidence>
<name>A0A4C1SV68_EUMVA</name>